<accession>A0A2P8A630</accession>
<keyword evidence="6" id="KW-1185">Reference proteome</keyword>
<dbReference type="Pfam" id="PF04192">
    <property type="entry name" value="Utp21"/>
    <property type="match status" value="1"/>
</dbReference>
<dbReference type="GO" id="GO:0032040">
    <property type="term" value="C:small-subunit processome"/>
    <property type="evidence" value="ECO:0007669"/>
    <property type="project" value="InterPro"/>
</dbReference>
<evidence type="ECO:0000256" key="2">
    <source>
        <dbReference type="SAM" id="MobiDB-lite"/>
    </source>
</evidence>
<dbReference type="EMBL" id="NHZQ01000066">
    <property type="protein sequence ID" value="PSK55921.1"/>
    <property type="molecule type" value="Genomic_DNA"/>
</dbReference>
<dbReference type="Gene3D" id="2.130.10.10">
    <property type="entry name" value="YVTN repeat-like/Quinoprotein amine dehydrogenase"/>
    <property type="match status" value="2"/>
</dbReference>
<evidence type="ECO:0000259" key="4">
    <source>
        <dbReference type="Pfam" id="PF25171"/>
    </source>
</evidence>
<feature type="region of interest" description="Disordered" evidence="2">
    <location>
        <begin position="478"/>
        <end position="504"/>
    </location>
</feature>
<proteinExistence type="predicted"/>
<dbReference type="Pfam" id="PF25168">
    <property type="entry name" value="Beta-prop_WDR36-Utp21_2nd"/>
    <property type="match status" value="1"/>
</dbReference>
<dbReference type="PANTHER" id="PTHR22840">
    <property type="entry name" value="WD REPEAT-CONTAINING PROTEIN 36"/>
    <property type="match status" value="1"/>
</dbReference>
<feature type="compositionally biased region" description="Polar residues" evidence="2">
    <location>
        <begin position="887"/>
        <end position="896"/>
    </location>
</feature>
<evidence type="ECO:0000259" key="3">
    <source>
        <dbReference type="Pfam" id="PF04192"/>
    </source>
</evidence>
<organism evidence="5 6">
    <name type="scientific">Elsinoe australis</name>
    <dbReference type="NCBI Taxonomy" id="40998"/>
    <lineage>
        <taxon>Eukaryota</taxon>
        <taxon>Fungi</taxon>
        <taxon>Dikarya</taxon>
        <taxon>Ascomycota</taxon>
        <taxon>Pezizomycotina</taxon>
        <taxon>Dothideomycetes</taxon>
        <taxon>Dothideomycetidae</taxon>
        <taxon>Myriangiales</taxon>
        <taxon>Elsinoaceae</taxon>
        <taxon>Elsinoe</taxon>
    </lineage>
</organism>
<dbReference type="Proteomes" id="UP000243723">
    <property type="component" value="Unassembled WGS sequence"/>
</dbReference>
<dbReference type="InterPro" id="IPR011047">
    <property type="entry name" value="Quinoprotein_ADH-like_sf"/>
</dbReference>
<dbReference type="OrthoDB" id="10250769at2759"/>
<feature type="region of interest" description="Disordered" evidence="2">
    <location>
        <begin position="803"/>
        <end position="829"/>
    </location>
</feature>
<dbReference type="Pfam" id="PF25171">
    <property type="entry name" value="Beta-prop_WDR36-Utp21_1st"/>
    <property type="match status" value="1"/>
</dbReference>
<feature type="repeat" description="WD" evidence="1">
    <location>
        <begin position="614"/>
        <end position="655"/>
    </location>
</feature>
<dbReference type="PANTHER" id="PTHR22840:SF12">
    <property type="entry name" value="WD REPEAT-CONTAINING PROTEIN 36"/>
    <property type="match status" value="1"/>
</dbReference>
<protein>
    <submittedName>
        <fullName evidence="5">U3 small nucleolar RNA-associated protein 21</fullName>
    </submittedName>
</protein>
<evidence type="ECO:0000313" key="5">
    <source>
        <dbReference type="EMBL" id="PSK55921.1"/>
    </source>
</evidence>
<gene>
    <name evidence="5" type="ORF">B9Z65_4799</name>
</gene>
<keyword evidence="1" id="KW-0853">WD repeat</keyword>
<dbReference type="SUPFAM" id="SSF50998">
    <property type="entry name" value="Quinoprotein alcohol dehydrogenase-like"/>
    <property type="match status" value="1"/>
</dbReference>
<reference evidence="5 6" key="1">
    <citation type="submission" date="2017-05" db="EMBL/GenBank/DDBJ databases">
        <title>Draft genome sequence of Elsinoe australis.</title>
        <authorList>
            <person name="Cheng Q."/>
        </authorList>
    </citation>
    <scope>NUCLEOTIDE SEQUENCE [LARGE SCALE GENOMIC DNA]</scope>
    <source>
        <strain evidence="5 6">NL1</strain>
    </source>
</reference>
<feature type="domain" description="WDR36/Utp21 C-terminal" evidence="3">
    <location>
        <begin position="842"/>
        <end position="1065"/>
    </location>
</feature>
<dbReference type="STRING" id="40998.A0A2P8A630"/>
<dbReference type="InterPro" id="IPR015943">
    <property type="entry name" value="WD40/YVTN_repeat-like_dom_sf"/>
</dbReference>
<dbReference type="InterPro" id="IPR059157">
    <property type="entry name" value="WDR36-Utp21_N"/>
</dbReference>
<name>A0A2P8A630_9PEZI</name>
<dbReference type="AlphaFoldDB" id="A0A2P8A630"/>
<feature type="domain" description="WDR36/Utp21 N-terminal" evidence="4">
    <location>
        <begin position="69"/>
        <end position="366"/>
    </location>
</feature>
<dbReference type="InterPro" id="IPR007319">
    <property type="entry name" value="WDR36/Utp21_C"/>
</dbReference>
<dbReference type="SMART" id="SM00320">
    <property type="entry name" value="WD40"/>
    <property type="match status" value="9"/>
</dbReference>
<evidence type="ECO:0000313" key="6">
    <source>
        <dbReference type="Proteomes" id="UP000243723"/>
    </source>
</evidence>
<sequence length="1069" mass="115898">MPVSDDGGETPDRRLVKRARREVDHAPKLRAGKRPGASRLFAPYRTVGLVSPSHVPFTSVGLGKTTFQITTSVGNALQTYDLRRGLNLVFITRPQTPSPITATLAWKDRVFASWGGSSPGVGVFRRGKQIYQLELPVAQSEDISSFRVFGSWIVGVCQTSILVWKSSTFEHYTTIQCMPGSEYTGAIAVVPTLLNKILLGKDDGSVEIWNVASGKLIYTILPDSTDTGAVTTLEPAPALGMVAIGYTDGTVTIQDICADQQVMQFFAGSDTNGSYPITSISFRTDGLGAGDDGRKPGVMATASTKSGDITMWDLNDGGRKAGVLRGAHAGPSKASPGGVGKIEFLPGQAILASSGLDNHLNTWIFDETPFSAVPRPLHSRGGHGAQVTRLHFLPSASDGSDMSGKWLLASSKDRSLWGWSLRRDGQSSELSQGAIKKKAKKSGIMSSDGRDSIEAFKAPPITSIACSLNRDGGIGALPGKQPIWQPPGQSKQQQRDAESSSMTGWESVLTAHEGDSKARTWFWGRKRAGRWAFETSDKSEVKSVAISPCGTFALAGSATGGIDCFNLQSGLHRQRFPPRLTPQQVKQLKLKLMEDGQDVDLESEPGQQKFYRGQGRHSSAVTGLAVDNLNKTLISCDSSGKIKFWDFRTGALSHQLDWSVPITALRLHRSSELIAFSCADGSIRLLDITTHKLVRELRISKTTINPLASTPFTDFTFSQDGRWISAATSTFVSVWDLPTGHLIDLFRLPSTCTGLAFSPTGEYLATATTSSVGVDIWSNLTLYTHVPTRHITESEVATILSSTPTTLPSASGETAPLSLPDTDIPSEDDADLDLDLDPTSALSKDLLTLSLVPRSRTQTLLYLDTLRQRNKPIQPPKKPEKAPFFLPSTSGGAPQSLLSLEEQNNKVGNEETPDAAELERERSRIMKMDRGAGRGETTRLLRAAAAAEEEGKGEQSYGALVEHFKSLSPSAADVEIRSLTAGGFGGEVNEMKTFVGALCWLLRERRDFEVGQVWMSVFLRVHGEVVVRDQEVREGVREWRRLVGEEKERVGKLVEYCAGMVGFLRAGRV</sequence>
<evidence type="ECO:0000256" key="1">
    <source>
        <dbReference type="PROSITE-ProRule" id="PRU00221"/>
    </source>
</evidence>
<dbReference type="GO" id="GO:0006364">
    <property type="term" value="P:rRNA processing"/>
    <property type="evidence" value="ECO:0007669"/>
    <property type="project" value="InterPro"/>
</dbReference>
<comment type="caution">
    <text evidence="5">The sequence shown here is derived from an EMBL/GenBank/DDBJ whole genome shotgun (WGS) entry which is preliminary data.</text>
</comment>
<feature type="region of interest" description="Disordered" evidence="2">
    <location>
        <begin position="870"/>
        <end position="896"/>
    </location>
</feature>
<dbReference type="GO" id="GO:0034388">
    <property type="term" value="C:Pwp2p-containing subcomplex of 90S preribosome"/>
    <property type="evidence" value="ECO:0007669"/>
    <property type="project" value="TreeGrafter"/>
</dbReference>
<dbReference type="InterPro" id="IPR001680">
    <property type="entry name" value="WD40_rpt"/>
</dbReference>
<dbReference type="PROSITE" id="PS50082">
    <property type="entry name" value="WD_REPEATS_2"/>
    <property type="match status" value="1"/>
</dbReference>